<dbReference type="Pfam" id="PF00646">
    <property type="entry name" value="F-box"/>
    <property type="match status" value="1"/>
</dbReference>
<dbReference type="PROSITE" id="PS50181">
    <property type="entry name" value="FBOX"/>
    <property type="match status" value="1"/>
</dbReference>
<feature type="domain" description="F-box" evidence="1">
    <location>
        <begin position="5"/>
        <end position="57"/>
    </location>
</feature>
<accession>A0A815KLI7</accession>
<evidence type="ECO:0000313" key="3">
    <source>
        <dbReference type="EMBL" id="CAF4047040.1"/>
    </source>
</evidence>
<dbReference type="SUPFAM" id="SSF81383">
    <property type="entry name" value="F-box domain"/>
    <property type="match status" value="1"/>
</dbReference>
<proteinExistence type="predicted"/>
<dbReference type="InterPro" id="IPR036047">
    <property type="entry name" value="F-box-like_dom_sf"/>
</dbReference>
<protein>
    <recommendedName>
        <fullName evidence="1">F-box domain-containing protein</fullName>
    </recommendedName>
</protein>
<dbReference type="InterPro" id="IPR001810">
    <property type="entry name" value="F-box_dom"/>
</dbReference>
<dbReference type="Gene3D" id="3.80.10.10">
    <property type="entry name" value="Ribonuclease Inhibitor"/>
    <property type="match status" value="1"/>
</dbReference>
<reference evidence="2" key="1">
    <citation type="submission" date="2021-02" db="EMBL/GenBank/DDBJ databases">
        <authorList>
            <person name="Nowell W R."/>
        </authorList>
    </citation>
    <scope>NUCLEOTIDE SEQUENCE</scope>
</reference>
<evidence type="ECO:0000313" key="4">
    <source>
        <dbReference type="Proteomes" id="UP000663882"/>
    </source>
</evidence>
<sequence>MEHSCIQLDDLPDEILMIIFQKLNQLELLLSLGVNKRLKKIAYDQNFTSHLTLFKRLSNDDIQPLPDRIVDRFRLEILPQIHHKIMWLELESISMERILLTTNYPNLCGLGLHGIDVEKAILFFTDDAVFTQIIKNQLSSLFIDISENKKQIVSRDIPKMIFTQIFTIFTNLQHLNFNASLKWYQRLSFGTSSPTIVSSTLLELHVCVEYFSDCLYLLDGRFQQLRIFHVNIFRIFSNNLTMNSKEKLHNLKYFYLCSDTRVHFYDELIVPLLHRMLNLERLNLDLKVDRYKGFIDGNDLKKDIINHMPRLNQFTFNIRLFNRSSDQNNIPLNEEIQDTFKDFMNNQIISCADYFQESHYSYCLIYSHPYRLEHYDNISNNFPGGLFKYVYEVSLHDERPFEHAFFLRIAQSFPFMRKLSVINNKPQRNKSENDNQDLLIIKYSHLTELNLLEAHDDYIELFLLDTKLYLPNNVHLIAHYESLRLLTDNFQRDATRTNCAKMEFTSYDNVFPFPTHFKDYFLHVDMPRLR</sequence>
<organism evidence="2 4">
    <name type="scientific">Rotaria sordida</name>
    <dbReference type="NCBI Taxonomy" id="392033"/>
    <lineage>
        <taxon>Eukaryota</taxon>
        <taxon>Metazoa</taxon>
        <taxon>Spiralia</taxon>
        <taxon>Gnathifera</taxon>
        <taxon>Rotifera</taxon>
        <taxon>Eurotatoria</taxon>
        <taxon>Bdelloidea</taxon>
        <taxon>Philodinida</taxon>
        <taxon>Philodinidae</taxon>
        <taxon>Rotaria</taxon>
    </lineage>
</organism>
<dbReference type="EMBL" id="CAJNOO010004813">
    <property type="protein sequence ID" value="CAF1394641.1"/>
    <property type="molecule type" value="Genomic_DNA"/>
</dbReference>
<comment type="caution">
    <text evidence="2">The sequence shown here is derived from an EMBL/GenBank/DDBJ whole genome shotgun (WGS) entry which is preliminary data.</text>
</comment>
<dbReference type="OrthoDB" id="10010589at2759"/>
<gene>
    <name evidence="3" type="ORF">OTI717_LOCUS31442</name>
    <name evidence="2" type="ORF">RFH988_LOCUS34518</name>
</gene>
<evidence type="ECO:0000259" key="1">
    <source>
        <dbReference type="PROSITE" id="PS50181"/>
    </source>
</evidence>
<dbReference type="AlphaFoldDB" id="A0A815KLI7"/>
<dbReference type="Proteomes" id="UP000663823">
    <property type="component" value="Unassembled WGS sequence"/>
</dbReference>
<dbReference type="InterPro" id="IPR032675">
    <property type="entry name" value="LRR_dom_sf"/>
</dbReference>
<name>A0A815KLI7_9BILA</name>
<evidence type="ECO:0000313" key="2">
    <source>
        <dbReference type="EMBL" id="CAF1394641.1"/>
    </source>
</evidence>
<dbReference type="Proteomes" id="UP000663882">
    <property type="component" value="Unassembled WGS sequence"/>
</dbReference>
<dbReference type="EMBL" id="CAJOAX010009001">
    <property type="protein sequence ID" value="CAF4047040.1"/>
    <property type="molecule type" value="Genomic_DNA"/>
</dbReference>